<protein>
    <recommendedName>
        <fullName evidence="1">Histidine kinase/HSP90-like ATPase domain-containing protein</fullName>
    </recommendedName>
</protein>
<evidence type="ECO:0000313" key="3">
    <source>
        <dbReference type="Proteomes" id="UP000001460"/>
    </source>
</evidence>
<dbReference type="Pfam" id="PF02518">
    <property type="entry name" value="HATPase_c"/>
    <property type="match status" value="1"/>
</dbReference>
<dbReference type="OMA" id="HTFVQNF"/>
<keyword evidence="3" id="KW-1185">Reference proteome</keyword>
<dbReference type="InterPro" id="IPR036890">
    <property type="entry name" value="HATPase_C_sf"/>
</dbReference>
<dbReference type="RefSeq" id="XP_002142247.1">
    <property type="nucleotide sequence ID" value="XM_002142211.1"/>
</dbReference>
<dbReference type="PANTHER" id="PTHR48444:SF1">
    <property type="entry name" value="DNA TOPOISOMERASE 6 SUBUNIT B"/>
    <property type="match status" value="1"/>
</dbReference>
<organism evidence="2 3">
    <name type="scientific">Cryptosporidium muris (strain RN66)</name>
    <dbReference type="NCBI Taxonomy" id="441375"/>
    <lineage>
        <taxon>Eukaryota</taxon>
        <taxon>Sar</taxon>
        <taxon>Alveolata</taxon>
        <taxon>Apicomplexa</taxon>
        <taxon>Conoidasida</taxon>
        <taxon>Coccidia</taxon>
        <taxon>Eucoccidiorida</taxon>
        <taxon>Eimeriorina</taxon>
        <taxon>Cryptosporidiidae</taxon>
        <taxon>Cryptosporidium</taxon>
    </lineage>
</organism>
<dbReference type="InterPro" id="IPR014721">
    <property type="entry name" value="Ribsml_uS5_D2-typ_fold_subgr"/>
</dbReference>
<dbReference type="Gene3D" id="3.30.565.10">
    <property type="entry name" value="Histidine kinase-like ATPase, C-terminal domain"/>
    <property type="match status" value="1"/>
</dbReference>
<sequence>MANASAIKFFCENVGLTGFDTENALFMTCKELFDNSMDACRKREHGQWGNLMPKIQVSVMYDYILDRNDPRLSIRVQDTGCGISLESIDLLGTLFGTSKKVKTKHFYSGQFGVGLKMILLYATQHGKGMVQVKMRMGDSIWLFKLLCDINTGTFYVGESEKLQVVNWEWVTEFTVILHLNLDPDKFGEKCTSTKDHCKKSMDKLKSYMSLSRLWYQDIAVKLNTNLYDVDIIWPPKNVMTFQELLNDKWEYIYSDKHSKYKVQAVFGFLDTETFKISEENLMDPYKSGNLYVYRSANGMPIFSKEVATCDILSAIKTFLKRYGASFGIKPNPKFTEYPKQPYDVIDKLKGSETPISITIASHAQYVHRVLFVNVSGYEIQYGTLGKTSLKSNSGLSVLIQQTLRVLLKNLQERFPKELMHVKDFTMKHAISTYCPIMAQNISSMILRSNSVLFKKGLLSIISKHSREDSKKLNDLINSHSDNKEQIQAILERSLSEWLLANYDGIQIQERNTNAEDLSDSEFAVTKDNILQEDSLD</sequence>
<dbReference type="Gene3D" id="3.30.230.10">
    <property type="match status" value="1"/>
</dbReference>
<dbReference type="PANTHER" id="PTHR48444">
    <property type="entry name" value="DNA TOPOISOMERASE 6 SUBUNIT B"/>
    <property type="match status" value="1"/>
</dbReference>
<dbReference type="AlphaFoldDB" id="B6AI57"/>
<reference evidence="2" key="1">
    <citation type="submission" date="2008-06" db="EMBL/GenBank/DDBJ databases">
        <authorList>
            <person name="Lorenzi H."/>
            <person name="Inman J."/>
            <person name="Miller J."/>
            <person name="Schobel S."/>
            <person name="Amedeo P."/>
            <person name="Caler E.V."/>
            <person name="da Silva J."/>
        </authorList>
    </citation>
    <scope>NUCLEOTIDE SEQUENCE [LARGE SCALE GENOMIC DNA]</scope>
    <source>
        <strain evidence="2">RN66</strain>
    </source>
</reference>
<name>B6AI57_CRYMR</name>
<proteinExistence type="predicted"/>
<feature type="domain" description="Histidine kinase/HSP90-like ATPase" evidence="1">
    <location>
        <begin position="22"/>
        <end position="142"/>
    </location>
</feature>
<dbReference type="Proteomes" id="UP000001460">
    <property type="component" value="Unassembled WGS sequence"/>
</dbReference>
<evidence type="ECO:0000259" key="1">
    <source>
        <dbReference type="Pfam" id="PF02518"/>
    </source>
</evidence>
<dbReference type="eggNOG" id="ENOG502S6G4">
    <property type="taxonomic scope" value="Eukaryota"/>
</dbReference>
<dbReference type="OrthoDB" id="1562195at2759"/>
<accession>B6AI57</accession>
<dbReference type="InterPro" id="IPR003594">
    <property type="entry name" value="HATPase_dom"/>
</dbReference>
<dbReference type="GeneID" id="6997298"/>
<dbReference type="EMBL" id="DS989735">
    <property type="protein sequence ID" value="EEA07898.1"/>
    <property type="molecule type" value="Genomic_DNA"/>
</dbReference>
<evidence type="ECO:0000313" key="2">
    <source>
        <dbReference type="EMBL" id="EEA07898.1"/>
    </source>
</evidence>
<gene>
    <name evidence="2" type="ORF">CMU_029730</name>
</gene>
<dbReference type="SUPFAM" id="SSF55874">
    <property type="entry name" value="ATPase domain of HSP90 chaperone/DNA topoisomerase II/histidine kinase"/>
    <property type="match status" value="1"/>
</dbReference>
<dbReference type="VEuPathDB" id="CryptoDB:CMU_029730"/>